<dbReference type="SUPFAM" id="SSF53756">
    <property type="entry name" value="UDP-Glycosyltransferase/glycogen phosphorylase"/>
    <property type="match status" value="1"/>
</dbReference>
<feature type="region of interest" description="Disordered" evidence="1">
    <location>
        <begin position="193"/>
        <end position="251"/>
    </location>
</feature>
<evidence type="ECO:0000313" key="3">
    <source>
        <dbReference type="EMBL" id="GAQ92273.1"/>
    </source>
</evidence>
<dbReference type="Pfam" id="PF04101">
    <property type="entry name" value="Glyco_tran_28_C"/>
    <property type="match status" value="1"/>
</dbReference>
<sequence>MISNVLQYKMHRCRRHFTSDLALAALVVCPRLFAPDHKTRWPLVKSPHFCQLEATPHHAPEAGVFTMAFRLLPQKPSWLGGSNCRGHGRPPSPGCRDPRPDPPDDRIQEPLLKIGSISSSLTSSTHICRDSHDEQPEQSADDQQRGRQTRDHLRSPTATQHNGAVTELIKNKGGGTCLGVGITCTWCAKETTRPGTAERDQPDQPSAPFFCSRPRRSATSSPCGGDERGKARGPSAGTPAAGDPARKSGDHRAVPRPFLHLLARSTALNEVLERGAVAGILAPSPSRRITWQCDPGTTRSWRGRWKSSASPCFDRAQTGLSLNGELKFVDRMYLVYRAVDLVVGSAGATTSSELLITGTPSLLIPSPNVA</sequence>
<gene>
    <name evidence="3" type="ORF">KFL_009630010</name>
</gene>
<evidence type="ECO:0000313" key="4">
    <source>
        <dbReference type="Proteomes" id="UP000054558"/>
    </source>
</evidence>
<dbReference type="InterPro" id="IPR007235">
    <property type="entry name" value="Glyco_trans_28_C"/>
</dbReference>
<reference evidence="3 4" key="1">
    <citation type="journal article" date="2014" name="Nat. Commun.">
        <title>Klebsormidium flaccidum genome reveals primary factors for plant terrestrial adaptation.</title>
        <authorList>
            <person name="Hori K."/>
            <person name="Maruyama F."/>
            <person name="Fujisawa T."/>
            <person name="Togashi T."/>
            <person name="Yamamoto N."/>
            <person name="Seo M."/>
            <person name="Sato S."/>
            <person name="Yamada T."/>
            <person name="Mori H."/>
            <person name="Tajima N."/>
            <person name="Moriyama T."/>
            <person name="Ikeuchi M."/>
            <person name="Watanabe M."/>
            <person name="Wada H."/>
            <person name="Kobayashi K."/>
            <person name="Saito M."/>
            <person name="Masuda T."/>
            <person name="Sasaki-Sekimoto Y."/>
            <person name="Mashiguchi K."/>
            <person name="Awai K."/>
            <person name="Shimojima M."/>
            <person name="Masuda S."/>
            <person name="Iwai M."/>
            <person name="Nobusawa T."/>
            <person name="Narise T."/>
            <person name="Kondo S."/>
            <person name="Saito H."/>
            <person name="Sato R."/>
            <person name="Murakawa M."/>
            <person name="Ihara Y."/>
            <person name="Oshima-Yamada Y."/>
            <person name="Ohtaka K."/>
            <person name="Satoh M."/>
            <person name="Sonobe K."/>
            <person name="Ishii M."/>
            <person name="Ohtani R."/>
            <person name="Kanamori-Sato M."/>
            <person name="Honoki R."/>
            <person name="Miyazaki D."/>
            <person name="Mochizuki H."/>
            <person name="Umetsu J."/>
            <person name="Higashi K."/>
            <person name="Shibata D."/>
            <person name="Kamiya Y."/>
            <person name="Sato N."/>
            <person name="Nakamura Y."/>
            <person name="Tabata S."/>
            <person name="Ida S."/>
            <person name="Kurokawa K."/>
            <person name="Ohta H."/>
        </authorList>
    </citation>
    <scope>NUCLEOTIDE SEQUENCE [LARGE SCALE GENOMIC DNA]</scope>
    <source>
        <strain evidence="3 4">NIES-2285</strain>
    </source>
</reference>
<dbReference type="OrthoDB" id="20273at2759"/>
<dbReference type="GO" id="GO:0016758">
    <property type="term" value="F:hexosyltransferase activity"/>
    <property type="evidence" value="ECO:0007669"/>
    <property type="project" value="InterPro"/>
</dbReference>
<name>A0A1Y1INN3_KLENI</name>
<accession>A0A1Y1INN3</accession>
<protein>
    <recommendedName>
        <fullName evidence="2">Glycosyl transferase family 28 C-terminal domain-containing protein</fullName>
    </recommendedName>
</protein>
<feature type="domain" description="Glycosyl transferase family 28 C-terminal" evidence="2">
    <location>
        <begin position="326"/>
        <end position="368"/>
    </location>
</feature>
<feature type="compositionally biased region" description="Basic and acidic residues" evidence="1">
    <location>
        <begin position="193"/>
        <end position="202"/>
    </location>
</feature>
<dbReference type="Gene3D" id="3.40.50.2000">
    <property type="entry name" value="Glycogen Phosphorylase B"/>
    <property type="match status" value="1"/>
</dbReference>
<feature type="region of interest" description="Disordered" evidence="1">
    <location>
        <begin position="124"/>
        <end position="164"/>
    </location>
</feature>
<feature type="compositionally biased region" description="Basic and acidic residues" evidence="1">
    <location>
        <begin position="142"/>
        <end position="154"/>
    </location>
</feature>
<dbReference type="Proteomes" id="UP000054558">
    <property type="component" value="Unassembled WGS sequence"/>
</dbReference>
<evidence type="ECO:0000256" key="1">
    <source>
        <dbReference type="SAM" id="MobiDB-lite"/>
    </source>
</evidence>
<dbReference type="PANTHER" id="PTHR21015">
    <property type="entry name" value="UDP-N-ACETYLGLUCOSAMINE--N-ACETYLMURAMYL-(PENTAPEPTIDE) PYROPHOSPHORYL-UNDECAPRENOL N-ACETYLGLUCOSAMINE TRANSFERASE 1"/>
    <property type="match status" value="1"/>
</dbReference>
<feature type="compositionally biased region" description="Basic and acidic residues" evidence="1">
    <location>
        <begin position="96"/>
        <end position="108"/>
    </location>
</feature>
<organism evidence="3 4">
    <name type="scientific">Klebsormidium nitens</name>
    <name type="common">Green alga</name>
    <name type="synonym">Ulothrix nitens</name>
    <dbReference type="NCBI Taxonomy" id="105231"/>
    <lineage>
        <taxon>Eukaryota</taxon>
        <taxon>Viridiplantae</taxon>
        <taxon>Streptophyta</taxon>
        <taxon>Klebsormidiophyceae</taxon>
        <taxon>Klebsormidiales</taxon>
        <taxon>Klebsormidiaceae</taxon>
        <taxon>Klebsormidium</taxon>
    </lineage>
</organism>
<dbReference type="AlphaFoldDB" id="A0A1Y1INN3"/>
<proteinExistence type="predicted"/>
<dbReference type="PANTHER" id="PTHR21015:SF22">
    <property type="entry name" value="GLYCOSYLTRANSFERASE"/>
    <property type="match status" value="1"/>
</dbReference>
<keyword evidence="4" id="KW-1185">Reference proteome</keyword>
<dbReference type="EMBL" id="DF237912">
    <property type="protein sequence ID" value="GAQ92273.1"/>
    <property type="molecule type" value="Genomic_DNA"/>
</dbReference>
<feature type="region of interest" description="Disordered" evidence="1">
    <location>
        <begin position="80"/>
        <end position="108"/>
    </location>
</feature>
<evidence type="ECO:0000259" key="2">
    <source>
        <dbReference type="Pfam" id="PF04101"/>
    </source>
</evidence>